<evidence type="ECO:0000259" key="9">
    <source>
        <dbReference type="SMART" id="SM01390"/>
    </source>
</evidence>
<comment type="caution">
    <text evidence="10">The sequence shown here is derived from an EMBL/GenBank/DDBJ whole genome shotgun (WGS) entry which is preliminary data.</text>
</comment>
<keyword evidence="12" id="KW-1185">Reference proteome</keyword>
<dbReference type="InterPro" id="IPR002942">
    <property type="entry name" value="S4_RNA-bd"/>
</dbReference>
<dbReference type="EMBL" id="LWMS01000044">
    <property type="protein sequence ID" value="PWL07826.1"/>
    <property type="molecule type" value="Genomic_DNA"/>
</dbReference>
<feature type="region of interest" description="Disordered" evidence="7">
    <location>
        <begin position="1"/>
        <end position="23"/>
    </location>
</feature>
<evidence type="ECO:0000256" key="4">
    <source>
        <dbReference type="ARBA" id="ARBA00022980"/>
    </source>
</evidence>
<comment type="similarity">
    <text evidence="1 6">Belongs to the universal ribosomal protein uS4 family.</text>
</comment>
<reference evidence="11 13" key="1">
    <citation type="submission" date="2016-04" db="EMBL/GenBank/DDBJ databases">
        <title>Genome sequence of Methanosphaera cuniculi DSM 4103.</title>
        <authorList>
            <person name="Poehlein A."/>
            <person name="Seedorf H."/>
            <person name="Daniel R."/>
        </authorList>
    </citation>
    <scope>NUCLEOTIDE SEQUENCE [LARGE SCALE GENOMIC DNA]</scope>
    <source>
        <strain evidence="11 13">DSM 4103</strain>
    </source>
</reference>
<keyword evidence="2 6" id="KW-0699">rRNA-binding</keyword>
<protein>
    <recommendedName>
        <fullName evidence="6">Small ribosomal subunit protein uS4</fullName>
    </recommendedName>
</protein>
<evidence type="ECO:0000256" key="6">
    <source>
        <dbReference type="HAMAP-Rule" id="MF_01306"/>
    </source>
</evidence>
<dbReference type="Proteomes" id="UP000246004">
    <property type="component" value="Unassembled WGS sequence"/>
</dbReference>
<dbReference type="PANTHER" id="PTHR11831:SF5">
    <property type="entry name" value="40S RIBOSOMAL PROTEIN S9"/>
    <property type="match status" value="1"/>
</dbReference>
<dbReference type="EMBL" id="LMVN01000027">
    <property type="protein sequence ID" value="PAV06638.1"/>
    <property type="molecule type" value="Genomic_DNA"/>
</dbReference>
<dbReference type="PROSITE" id="PS00632">
    <property type="entry name" value="RIBOSOMAL_S4"/>
    <property type="match status" value="1"/>
</dbReference>
<dbReference type="InterPro" id="IPR022801">
    <property type="entry name" value="Ribosomal_uS4"/>
</dbReference>
<dbReference type="NCBIfam" id="NF003139">
    <property type="entry name" value="PRK04051.1"/>
    <property type="match status" value="1"/>
</dbReference>
<dbReference type="GO" id="GO:0042274">
    <property type="term" value="P:ribosomal small subunit biogenesis"/>
    <property type="evidence" value="ECO:0007669"/>
    <property type="project" value="TreeGrafter"/>
</dbReference>
<dbReference type="SMART" id="SM00363">
    <property type="entry name" value="S4"/>
    <property type="match status" value="1"/>
</dbReference>
<dbReference type="NCBIfam" id="TIGR01018">
    <property type="entry name" value="uS4_arch"/>
    <property type="match status" value="1"/>
</dbReference>
<dbReference type="SMART" id="SM01390">
    <property type="entry name" value="Ribosomal_S4"/>
    <property type="match status" value="1"/>
</dbReference>
<evidence type="ECO:0000313" key="13">
    <source>
        <dbReference type="Proteomes" id="UP000246004"/>
    </source>
</evidence>
<dbReference type="InterPro" id="IPR036986">
    <property type="entry name" value="S4_RNA-bd_sf"/>
</dbReference>
<feature type="domain" description="RNA-binding S4" evidence="8">
    <location>
        <begin position="103"/>
        <end position="166"/>
    </location>
</feature>
<proteinExistence type="inferred from homology"/>
<dbReference type="Pfam" id="PF01479">
    <property type="entry name" value="S4"/>
    <property type="match status" value="1"/>
</dbReference>
<dbReference type="GO" id="GO:0015935">
    <property type="term" value="C:small ribosomal subunit"/>
    <property type="evidence" value="ECO:0007669"/>
    <property type="project" value="InterPro"/>
</dbReference>
<sequence>MGSPKKPRKQYDTPSHPWNAERIKEENRLASKYGLKNKKEIWKAETKVKNYRRDARIILGMDIDEREKQERELLDHLVRFGFISPNAKLEEVLDLNVEDVLRRRLQSLVHKKGLSNTAKEARLFVVHGHITVDGTKINAPGHLVEKADEDKIGFYPGSKVAKAFDTIEEEVEEVAVEEELDEE</sequence>
<dbReference type="PANTHER" id="PTHR11831">
    <property type="entry name" value="30S 40S RIBOSOMAL PROTEIN"/>
    <property type="match status" value="1"/>
</dbReference>
<dbReference type="GO" id="GO:0019843">
    <property type="term" value="F:rRNA binding"/>
    <property type="evidence" value="ECO:0007669"/>
    <property type="project" value="UniProtKB-UniRule"/>
</dbReference>
<dbReference type="Gene3D" id="3.10.290.10">
    <property type="entry name" value="RNA-binding S4 domain"/>
    <property type="match status" value="1"/>
</dbReference>
<accession>A0A2A2HB92</accession>
<evidence type="ECO:0000256" key="5">
    <source>
        <dbReference type="ARBA" id="ARBA00023274"/>
    </source>
</evidence>
<keyword evidence="4 6" id="KW-0689">Ribosomal protein</keyword>
<evidence type="ECO:0000313" key="10">
    <source>
        <dbReference type="EMBL" id="PAV06638.1"/>
    </source>
</evidence>
<feature type="domain" description="Small ribosomal subunit protein uS4 N-terminal" evidence="9">
    <location>
        <begin position="5"/>
        <end position="102"/>
    </location>
</feature>
<dbReference type="Proteomes" id="UP000217528">
    <property type="component" value="Unassembled WGS sequence"/>
</dbReference>
<comment type="subunit">
    <text evidence="6">Part of the 30S ribosomal subunit. Contacts protein S5. The interaction surface between S4 and S5 is involved in control of translational fidelity.</text>
</comment>
<keyword evidence="5 6" id="KW-0687">Ribonucleoprotein</keyword>
<organism evidence="10 12">
    <name type="scientific">Methanosphaera cuniculi</name>
    <dbReference type="NCBI Taxonomy" id="1077256"/>
    <lineage>
        <taxon>Archaea</taxon>
        <taxon>Methanobacteriati</taxon>
        <taxon>Methanobacteriota</taxon>
        <taxon>Methanomada group</taxon>
        <taxon>Methanobacteria</taxon>
        <taxon>Methanobacteriales</taxon>
        <taxon>Methanobacteriaceae</taxon>
        <taxon>Methanosphaera</taxon>
    </lineage>
</organism>
<dbReference type="RefSeq" id="WP_095609278.1">
    <property type="nucleotide sequence ID" value="NZ_CAUHCB010000006.1"/>
</dbReference>
<comment type="function">
    <text evidence="6">One of the primary rRNA binding proteins, it binds directly to 16S rRNA where it nucleates assembly of the body of the 30S subunit.</text>
</comment>
<evidence type="ECO:0000256" key="3">
    <source>
        <dbReference type="ARBA" id="ARBA00022884"/>
    </source>
</evidence>
<evidence type="ECO:0000313" key="11">
    <source>
        <dbReference type="EMBL" id="PWL07826.1"/>
    </source>
</evidence>
<evidence type="ECO:0000313" key="12">
    <source>
        <dbReference type="Proteomes" id="UP000217528"/>
    </source>
</evidence>
<dbReference type="GO" id="GO:0006412">
    <property type="term" value="P:translation"/>
    <property type="evidence" value="ECO:0007669"/>
    <property type="project" value="UniProtKB-UniRule"/>
</dbReference>
<name>A0A2A2HB92_9EURY</name>
<dbReference type="InterPro" id="IPR001912">
    <property type="entry name" value="Ribosomal_uS4_N"/>
</dbReference>
<dbReference type="InterPro" id="IPR018079">
    <property type="entry name" value="Ribosomal_uS4_CS"/>
</dbReference>
<evidence type="ECO:0000259" key="8">
    <source>
        <dbReference type="SMART" id="SM00363"/>
    </source>
</evidence>
<dbReference type="SUPFAM" id="SSF55174">
    <property type="entry name" value="Alpha-L RNA-binding motif"/>
    <property type="match status" value="1"/>
</dbReference>
<dbReference type="HAMAP" id="MF_01306_A">
    <property type="entry name" value="Ribosomal_uS4_A"/>
    <property type="match status" value="1"/>
</dbReference>
<reference evidence="10 12" key="2">
    <citation type="journal article" date="2017" name="BMC Genomics">
        <title>Genomic analysis of methanogenic archaea reveals a shift towards energy conservation.</title>
        <authorList>
            <person name="Gilmore S.P."/>
            <person name="Henske J.K."/>
            <person name="Sexton J.A."/>
            <person name="Solomon K.V."/>
            <person name="Seppala S."/>
            <person name="Yoo J.I."/>
            <person name="Huyett L.M."/>
            <person name="Pressman A."/>
            <person name="Cogan J.Z."/>
            <person name="Kivenson V."/>
            <person name="Peng X."/>
            <person name="Tan Y."/>
            <person name="Valentine D.L."/>
            <person name="O'Malley M.A."/>
        </authorList>
    </citation>
    <scope>NUCLEOTIDE SEQUENCE [LARGE SCALE GENOMIC DNA]</scope>
    <source>
        <strain evidence="10 12">1R-7</strain>
    </source>
</reference>
<dbReference type="InterPro" id="IPR022802">
    <property type="entry name" value="Ribosomal_uS4_arc"/>
</dbReference>
<evidence type="ECO:0000256" key="1">
    <source>
        <dbReference type="ARBA" id="ARBA00007465"/>
    </source>
</evidence>
<evidence type="ECO:0000256" key="2">
    <source>
        <dbReference type="ARBA" id="ARBA00022730"/>
    </source>
</evidence>
<dbReference type="InterPro" id="IPR005710">
    <property type="entry name" value="Ribosomal_uS4_euk/arc"/>
</dbReference>
<dbReference type="PROSITE" id="PS50889">
    <property type="entry name" value="S4"/>
    <property type="match status" value="1"/>
</dbReference>
<dbReference type="CDD" id="cd00165">
    <property type="entry name" value="S4"/>
    <property type="match status" value="1"/>
</dbReference>
<dbReference type="AlphaFoldDB" id="A0A2A2HB92"/>
<comment type="function">
    <text evidence="6">With S5 and S12 plays an important role in translational accuracy.</text>
</comment>
<dbReference type="GO" id="GO:0003735">
    <property type="term" value="F:structural constituent of ribosome"/>
    <property type="evidence" value="ECO:0007669"/>
    <property type="project" value="InterPro"/>
</dbReference>
<evidence type="ECO:0000256" key="7">
    <source>
        <dbReference type="SAM" id="MobiDB-lite"/>
    </source>
</evidence>
<keyword evidence="3 6" id="KW-0694">RNA-binding</keyword>
<dbReference type="OrthoDB" id="10429at2157"/>
<gene>
    <name evidence="11" type="primary">rpsD</name>
    <name evidence="6" type="synonym">rps4</name>
    <name evidence="10" type="ORF">ASJ82_04195</name>
    <name evidence="11" type="ORF">MSCUN_13570</name>
</gene>